<keyword evidence="3" id="KW-0378">Hydrolase</keyword>
<dbReference type="PANTHER" id="PTHR10587">
    <property type="entry name" value="GLYCOSYL TRANSFERASE-RELATED"/>
    <property type="match status" value="1"/>
</dbReference>
<evidence type="ECO:0000259" key="2">
    <source>
        <dbReference type="PROSITE" id="PS51677"/>
    </source>
</evidence>
<protein>
    <submittedName>
        <fullName evidence="3">Polysaccharide deacetylase family protein</fullName>
        <ecNumber evidence="3">3.-.-.-</ecNumber>
    </submittedName>
</protein>
<dbReference type="Proteomes" id="UP001595791">
    <property type="component" value="Unassembled WGS sequence"/>
</dbReference>
<dbReference type="Gene3D" id="3.20.20.370">
    <property type="entry name" value="Glycoside hydrolase/deacetylase"/>
    <property type="match status" value="1"/>
</dbReference>
<dbReference type="GO" id="GO:0016787">
    <property type="term" value="F:hydrolase activity"/>
    <property type="evidence" value="ECO:0007669"/>
    <property type="project" value="UniProtKB-KW"/>
</dbReference>
<dbReference type="Pfam" id="PF01522">
    <property type="entry name" value="Polysacc_deac_1"/>
    <property type="match status" value="1"/>
</dbReference>
<name>A0ABV8MUR3_9NEIS</name>
<proteinExistence type="predicted"/>
<sequence length="377" mass="42578">MRQPVLALLSGLLLTLSPLSSAAGPEQVAKSDRSLWPETLDSPAAYNRASRAEMLVFAAALAEVSGQDEATLRETLRIKSVDRASIERVRDRLADTLLANFKTASADCGSGTPFCETAGSRAALFAAGARLAERIEPRYRPWLDNARQFHRRYAGELVRLAALFPKVSSEIDTFDPLERDGTELPDGRFLLTFDDGPTRSGGHTDALLHVLRQHNLHASFYVLGESLQNRLRQQDAATLRQVFRDQCVTLHGWQHQSHEKWDDWQRSILDSHRLAQETFGAAYRPWFRPPYGQRRRDSAPFFAANKIGVALWNIDSQDWHSRVSADDAAQRVLTLMLLWRKGVILFHDVHPKALSAVPWLLAQTRQSGISWEDCRRY</sequence>
<feature type="domain" description="NodB homology" evidence="2">
    <location>
        <begin position="187"/>
        <end position="372"/>
    </location>
</feature>
<dbReference type="InterPro" id="IPR050248">
    <property type="entry name" value="Polysacc_deacetylase_ArnD"/>
</dbReference>
<feature type="signal peptide" evidence="1">
    <location>
        <begin position="1"/>
        <end position="22"/>
    </location>
</feature>
<dbReference type="EMBL" id="JBHSBU010000001">
    <property type="protein sequence ID" value="MFC4160585.1"/>
    <property type="molecule type" value="Genomic_DNA"/>
</dbReference>
<gene>
    <name evidence="3" type="ORF">ACFOW7_14690</name>
</gene>
<evidence type="ECO:0000256" key="1">
    <source>
        <dbReference type="SAM" id="SignalP"/>
    </source>
</evidence>
<keyword evidence="1" id="KW-0732">Signal</keyword>
<evidence type="ECO:0000313" key="3">
    <source>
        <dbReference type="EMBL" id="MFC4160585.1"/>
    </source>
</evidence>
<dbReference type="InterPro" id="IPR011330">
    <property type="entry name" value="Glyco_hydro/deAcase_b/a-brl"/>
</dbReference>
<accession>A0ABV8MUR3</accession>
<dbReference type="RefSeq" id="WP_378165575.1">
    <property type="nucleotide sequence ID" value="NZ_JBHSBU010000001.1"/>
</dbReference>
<organism evidence="3 4">
    <name type="scientific">Chitinimonas lacunae</name>
    <dbReference type="NCBI Taxonomy" id="1963018"/>
    <lineage>
        <taxon>Bacteria</taxon>
        <taxon>Pseudomonadati</taxon>
        <taxon>Pseudomonadota</taxon>
        <taxon>Betaproteobacteria</taxon>
        <taxon>Neisseriales</taxon>
        <taxon>Chitinibacteraceae</taxon>
        <taxon>Chitinimonas</taxon>
    </lineage>
</organism>
<dbReference type="SUPFAM" id="SSF88713">
    <property type="entry name" value="Glycoside hydrolase/deacetylase"/>
    <property type="match status" value="1"/>
</dbReference>
<dbReference type="InterPro" id="IPR002509">
    <property type="entry name" value="NODB_dom"/>
</dbReference>
<evidence type="ECO:0000313" key="4">
    <source>
        <dbReference type="Proteomes" id="UP001595791"/>
    </source>
</evidence>
<reference evidence="4" key="1">
    <citation type="journal article" date="2019" name="Int. J. Syst. Evol. Microbiol.">
        <title>The Global Catalogue of Microorganisms (GCM) 10K type strain sequencing project: providing services to taxonomists for standard genome sequencing and annotation.</title>
        <authorList>
            <consortium name="The Broad Institute Genomics Platform"/>
            <consortium name="The Broad Institute Genome Sequencing Center for Infectious Disease"/>
            <person name="Wu L."/>
            <person name="Ma J."/>
        </authorList>
    </citation>
    <scope>NUCLEOTIDE SEQUENCE [LARGE SCALE GENOMIC DNA]</scope>
    <source>
        <strain evidence="4">LMG 29894</strain>
    </source>
</reference>
<comment type="caution">
    <text evidence="3">The sequence shown here is derived from an EMBL/GenBank/DDBJ whole genome shotgun (WGS) entry which is preliminary data.</text>
</comment>
<feature type="chain" id="PRO_5046752454" evidence="1">
    <location>
        <begin position="23"/>
        <end position="377"/>
    </location>
</feature>
<dbReference type="EC" id="3.-.-.-" evidence="3"/>
<dbReference type="CDD" id="cd10917">
    <property type="entry name" value="CE4_NodB_like_6s_7s"/>
    <property type="match status" value="1"/>
</dbReference>
<dbReference type="PROSITE" id="PS51677">
    <property type="entry name" value="NODB"/>
    <property type="match status" value="1"/>
</dbReference>
<keyword evidence="4" id="KW-1185">Reference proteome</keyword>